<feature type="compositionally biased region" description="Acidic residues" evidence="1">
    <location>
        <begin position="359"/>
        <end position="370"/>
    </location>
</feature>
<feature type="compositionally biased region" description="Polar residues" evidence="1">
    <location>
        <begin position="244"/>
        <end position="258"/>
    </location>
</feature>
<feature type="compositionally biased region" description="Polar residues" evidence="1">
    <location>
        <begin position="34"/>
        <end position="57"/>
    </location>
</feature>
<dbReference type="InterPro" id="IPR050302">
    <property type="entry name" value="Rab_GAP_TBC_domain"/>
</dbReference>
<dbReference type="InterPro" id="IPR000195">
    <property type="entry name" value="Rab-GAP-TBC_dom"/>
</dbReference>
<reference evidence="3" key="1">
    <citation type="submission" date="2020-01" db="EMBL/GenBank/DDBJ databases">
        <title>Identification and distribution of gene clusters putatively required for synthesis of sphingolipid metabolism inhibitors in phylogenetically diverse species of the filamentous fungus Fusarium.</title>
        <authorList>
            <person name="Kim H.-S."/>
            <person name="Busman M."/>
            <person name="Brown D.W."/>
            <person name="Divon H."/>
            <person name="Uhlig S."/>
            <person name="Proctor R.H."/>
        </authorList>
    </citation>
    <scope>NUCLEOTIDE SEQUENCE</scope>
    <source>
        <strain evidence="3">NRRL 53441</strain>
    </source>
</reference>
<feature type="compositionally biased region" description="Low complexity" evidence="1">
    <location>
        <begin position="193"/>
        <end position="210"/>
    </location>
</feature>
<feature type="compositionally biased region" description="Polar residues" evidence="1">
    <location>
        <begin position="396"/>
        <end position="405"/>
    </location>
</feature>
<dbReference type="Pfam" id="PF00566">
    <property type="entry name" value="RabGAP-TBC"/>
    <property type="match status" value="2"/>
</dbReference>
<dbReference type="EMBL" id="JAADJG010000278">
    <property type="protein sequence ID" value="KAF4449610.1"/>
    <property type="molecule type" value="Genomic_DNA"/>
</dbReference>
<feature type="compositionally biased region" description="Basic and acidic residues" evidence="1">
    <location>
        <begin position="464"/>
        <end position="475"/>
    </location>
</feature>
<feature type="compositionally biased region" description="Polar residues" evidence="1">
    <location>
        <begin position="702"/>
        <end position="720"/>
    </location>
</feature>
<evidence type="ECO:0000256" key="1">
    <source>
        <dbReference type="SAM" id="MobiDB-lite"/>
    </source>
</evidence>
<organism evidence="3 4">
    <name type="scientific">Fusarium austroafricanum</name>
    <dbReference type="NCBI Taxonomy" id="2364996"/>
    <lineage>
        <taxon>Eukaryota</taxon>
        <taxon>Fungi</taxon>
        <taxon>Dikarya</taxon>
        <taxon>Ascomycota</taxon>
        <taxon>Pezizomycotina</taxon>
        <taxon>Sordariomycetes</taxon>
        <taxon>Hypocreomycetidae</taxon>
        <taxon>Hypocreales</taxon>
        <taxon>Nectriaceae</taxon>
        <taxon>Fusarium</taxon>
        <taxon>Fusarium concolor species complex</taxon>
    </lineage>
</organism>
<dbReference type="SMART" id="SM00164">
    <property type="entry name" value="TBC"/>
    <property type="match status" value="1"/>
</dbReference>
<feature type="compositionally biased region" description="Acidic residues" evidence="1">
    <location>
        <begin position="380"/>
        <end position="389"/>
    </location>
</feature>
<feature type="compositionally biased region" description="Polar residues" evidence="1">
    <location>
        <begin position="310"/>
        <end position="342"/>
    </location>
</feature>
<protein>
    <recommendedName>
        <fullName evidence="2">Rab-GAP TBC domain-containing protein</fullName>
    </recommendedName>
</protein>
<proteinExistence type="predicted"/>
<dbReference type="Gene3D" id="1.10.472.80">
    <property type="entry name" value="Ypt/Rab-GAP domain of gyp1p, domain 3"/>
    <property type="match status" value="1"/>
</dbReference>
<feature type="compositionally biased region" description="Low complexity" evidence="1">
    <location>
        <begin position="291"/>
        <end position="300"/>
    </location>
</feature>
<dbReference type="PANTHER" id="PTHR47219">
    <property type="entry name" value="RAB GTPASE-ACTIVATING PROTEIN 1-LIKE"/>
    <property type="match status" value="1"/>
</dbReference>
<dbReference type="FunFam" id="1.10.472.80:FF:000050">
    <property type="entry name" value="GTPase activating protein (Gyp3)"/>
    <property type="match status" value="1"/>
</dbReference>
<feature type="compositionally biased region" description="Polar residues" evidence="1">
    <location>
        <begin position="129"/>
        <end position="156"/>
    </location>
</feature>
<feature type="region of interest" description="Disordered" evidence="1">
    <location>
        <begin position="1"/>
        <end position="433"/>
    </location>
</feature>
<accession>A0A8H4NVU5</accession>
<dbReference type="AlphaFoldDB" id="A0A8H4NVU5"/>
<evidence type="ECO:0000313" key="4">
    <source>
        <dbReference type="Proteomes" id="UP000605986"/>
    </source>
</evidence>
<dbReference type="OrthoDB" id="294251at2759"/>
<keyword evidence="4" id="KW-1185">Reference proteome</keyword>
<evidence type="ECO:0000313" key="3">
    <source>
        <dbReference type="EMBL" id="KAF4449610.1"/>
    </source>
</evidence>
<dbReference type="Gene3D" id="1.10.8.270">
    <property type="entry name" value="putative rabgap domain of human tbc1 domain family member 14 like domains"/>
    <property type="match status" value="1"/>
</dbReference>
<feature type="region of interest" description="Disordered" evidence="1">
    <location>
        <begin position="689"/>
        <end position="730"/>
    </location>
</feature>
<dbReference type="GO" id="GO:0031267">
    <property type="term" value="F:small GTPase binding"/>
    <property type="evidence" value="ECO:0007669"/>
    <property type="project" value="TreeGrafter"/>
</dbReference>
<dbReference type="Proteomes" id="UP000605986">
    <property type="component" value="Unassembled WGS sequence"/>
</dbReference>
<gene>
    <name evidence="3" type="ORF">F53441_7177</name>
</gene>
<dbReference type="PROSITE" id="PS50086">
    <property type="entry name" value="TBC_RABGAP"/>
    <property type="match status" value="1"/>
</dbReference>
<name>A0A8H4NVU5_9HYPO</name>
<evidence type="ECO:0000259" key="2">
    <source>
        <dbReference type="PROSITE" id="PS50086"/>
    </source>
</evidence>
<feature type="compositionally biased region" description="Basic and acidic residues" evidence="1">
    <location>
        <begin position="507"/>
        <end position="516"/>
    </location>
</feature>
<feature type="domain" description="Rab-GAP TBC" evidence="2">
    <location>
        <begin position="637"/>
        <end position="893"/>
    </location>
</feature>
<dbReference type="PANTHER" id="PTHR47219:SF20">
    <property type="entry name" value="TBC1 DOMAIN FAMILY MEMBER 2B"/>
    <property type="match status" value="1"/>
</dbReference>
<feature type="compositionally biased region" description="Polar residues" evidence="1">
    <location>
        <begin position="270"/>
        <end position="290"/>
    </location>
</feature>
<sequence>MAPLAISVPDAPGSPHATRGKFAFYGNRQRDSENSLAPGTSTTSDASPYASPMTSPMMSPLASPRVHVTPFGAAYSNHTRQPSDESLSHLPPLPVSPRWDSMSNPSRFILGQSIAQRAGSPFDSPHSPSPLSYDTAASTPAESRNTSPTFLTSKSSLADLRAYDNLPAVENFSRPRKQSIRQPMTDAAKPRPAHSTLAAATATATSPSTPGLNPADQYLELVPSSQHPLWPPPPRPRGPSVSSCQSSSTYHSVLSPPSNDFYEPRAPRARTTNGATTSAARPPLSYSNPGSASPSPVVAPWMSGEEFRSSFRSQFTESTAPGTAVTERSSVLTKDSSVTSLYPSPEGEAEPEPEHNPDADNDDPNDEPTLDDVMGMYEQGFDDDEDDANYPDNNRNSRAVTSTSDMDQRQSIRDDVDDEDFPQRKVQESNSTLDMEIRMSKMIFTHPAFTSSVPHIAENYGRGMNEKRDSAKSLDSEPSLNEQRPPSAVDPTTDAPSIPTPSSSVREPTERPETPESGRNVGHVSEPAPEPTPTVSVPAPEPQVAPEPVSEPPPPPVVAPEPIEPEDPGARDRYGFKKENQYVTRKQYDTWNARYTEYLARRRKKWNAYLKDNALMTDHPNRFPAPNAKTKRFVRKGIPPEWRGAAWFYYAGGPAILAKHSGLYDKLTTKRAKDVDAEAIERDLHRTFPDNIKFKPPGGMDTASSSARESQSTMSDSARGSSPAPPNVDGETPIITSLRRVLHAFAVYNPRIGYCQSLNFLAGLLLLFVDTEEQCFWLLNVITRIYLPGTHEMSLEGSKIDLGVLMTEMRTSMPAVWDKVGGELEADPNSRPSTSKSIRLTRSRRKELARMSTPTDRLPPITLCMTAWFMSCFIGTLPIETTLRVWDVFFYEGSKTLFRIALAIFKQGESEIRAVHDPMEMFGVVQSMPRRLIDANALMEACFKRRNGFGHLSQVQIDEKRQQRRAKAQLDRVRQGKTWAAGG</sequence>
<feature type="compositionally biased region" description="Pro residues" evidence="1">
    <location>
        <begin position="539"/>
        <end position="559"/>
    </location>
</feature>
<dbReference type="InterPro" id="IPR035969">
    <property type="entry name" value="Rab-GAP_TBC_sf"/>
</dbReference>
<feature type="region of interest" description="Disordered" evidence="1">
    <location>
        <begin position="457"/>
        <end position="573"/>
    </location>
</feature>
<comment type="caution">
    <text evidence="3">The sequence shown here is derived from an EMBL/GenBank/DDBJ whole genome shotgun (WGS) entry which is preliminary data.</text>
</comment>
<dbReference type="GO" id="GO:0005096">
    <property type="term" value="F:GTPase activator activity"/>
    <property type="evidence" value="ECO:0007669"/>
    <property type="project" value="TreeGrafter"/>
</dbReference>
<dbReference type="SUPFAM" id="SSF47923">
    <property type="entry name" value="Ypt/Rab-GAP domain of gyp1p"/>
    <property type="match status" value="2"/>
</dbReference>